<accession>A0A152YYV8</accession>
<dbReference type="Proteomes" id="UP000521991">
    <property type="component" value="Unassembled WGS sequence"/>
</dbReference>
<sequence>MTRLKRWRIAASGGVLLNAGENCSDRQKLMKRGTILPNEGRNARQKPPDQKQQSGGMYAPSGQQRPERLKIWGLTRKKKILYGARSTGVKQGEETEVNMDTITDKKAEQLESQGLWRRAAARWLDVMKEAHTDPQREHIARRREICLANFRML</sequence>
<proteinExistence type="predicted"/>
<name>A0A152YYV8_ECOLX</name>
<dbReference type="EMBL" id="AASURL010000001">
    <property type="protein sequence ID" value="EFH0363653.1"/>
    <property type="molecule type" value="Genomic_DNA"/>
</dbReference>
<evidence type="ECO:0000313" key="1">
    <source>
        <dbReference type="EMBL" id="EFH0363653.1"/>
    </source>
</evidence>
<reference evidence="1 2" key="1">
    <citation type="submission" date="2020-02" db="EMBL/GenBank/DDBJ databases">
        <authorList>
            <consortium name="PulseNet: The National Subtyping Network for Foodborne Disease Surveillance"/>
            <person name="Tarr C.L."/>
            <person name="Trees E."/>
            <person name="Katz L.S."/>
            <person name="Carleton-Romer H.A."/>
            <person name="Stroika S."/>
            <person name="Kucerova Z."/>
            <person name="Roache K.F."/>
            <person name="Sabol A.L."/>
            <person name="Besser J."/>
            <person name="Gerner-Smidt P."/>
        </authorList>
    </citation>
    <scope>NUCLEOTIDE SEQUENCE [LARGE SCALE GENOMIC DNA]</scope>
    <source>
        <strain evidence="1 2">PNUSAE004166</strain>
    </source>
</reference>
<comment type="caution">
    <text evidence="1">The sequence shown here is derived from an EMBL/GenBank/DDBJ whole genome shotgun (WGS) entry which is preliminary data.</text>
</comment>
<gene>
    <name evidence="1" type="ORF">BGM66_000006</name>
</gene>
<dbReference type="Pfam" id="PF06069">
    <property type="entry name" value="PerC"/>
    <property type="match status" value="1"/>
</dbReference>
<dbReference type="InterPro" id="IPR024684">
    <property type="entry name" value="Tscrpt_act_PerC/SfV_Orf40"/>
</dbReference>
<organism evidence="1 2">
    <name type="scientific">Escherichia coli</name>
    <dbReference type="NCBI Taxonomy" id="562"/>
    <lineage>
        <taxon>Bacteria</taxon>
        <taxon>Pseudomonadati</taxon>
        <taxon>Pseudomonadota</taxon>
        <taxon>Gammaproteobacteria</taxon>
        <taxon>Enterobacterales</taxon>
        <taxon>Enterobacteriaceae</taxon>
        <taxon>Escherichia</taxon>
    </lineage>
</organism>
<evidence type="ECO:0000313" key="2">
    <source>
        <dbReference type="Proteomes" id="UP000521991"/>
    </source>
</evidence>
<dbReference type="AlphaFoldDB" id="A0A152YYV8"/>
<protein>
    <submittedName>
        <fullName evidence="1">PerC family transcriptional regulator</fullName>
    </submittedName>
</protein>